<keyword evidence="1" id="KW-0812">Transmembrane</keyword>
<name>A0A2T4TVF9_9BACT</name>
<dbReference type="InterPro" id="IPR001173">
    <property type="entry name" value="Glyco_trans_2-like"/>
</dbReference>
<feature type="domain" description="Glycosyltransferase 2-like" evidence="2">
    <location>
        <begin position="201"/>
        <end position="396"/>
    </location>
</feature>
<keyword evidence="4" id="KW-1185">Reference proteome</keyword>
<gene>
    <name evidence="3" type="ORF">CLG94_11435</name>
</gene>
<reference evidence="4" key="2">
    <citation type="journal article" date="2018" name="Environ. Microbiol.">
        <title>Bloom of a denitrifying methanotroph, 'Candidatus Methylomirabilis limnetica', in a deep stratified lake.</title>
        <authorList>
            <person name="Graf J.S."/>
            <person name="Mayr M.J."/>
            <person name="Marchant H.K."/>
            <person name="Tienken D."/>
            <person name="Hach P.F."/>
            <person name="Brand A."/>
            <person name="Schubert C.J."/>
            <person name="Kuypers M.M."/>
            <person name="Milucka J."/>
        </authorList>
    </citation>
    <scope>NUCLEOTIDE SEQUENCE [LARGE SCALE GENOMIC DNA]</scope>
    <source>
        <strain evidence="4">Zug</strain>
    </source>
</reference>
<dbReference type="Pfam" id="PF13632">
    <property type="entry name" value="Glyco_trans_2_3"/>
    <property type="match status" value="1"/>
</dbReference>
<protein>
    <recommendedName>
        <fullName evidence="2">Glycosyltransferase 2-like domain-containing protein</fullName>
    </recommendedName>
</protein>
<proteinExistence type="predicted"/>
<dbReference type="AlphaFoldDB" id="A0A2T4TVF9"/>
<accession>A0A2T4TVF9</accession>
<keyword evidence="1" id="KW-0472">Membrane</keyword>
<evidence type="ECO:0000256" key="1">
    <source>
        <dbReference type="SAM" id="Phobius"/>
    </source>
</evidence>
<feature type="transmembrane region" description="Helical" evidence="1">
    <location>
        <begin position="20"/>
        <end position="38"/>
    </location>
</feature>
<dbReference type="RefSeq" id="WP_107563677.1">
    <property type="nucleotide sequence ID" value="NZ_NVQC01000030.1"/>
</dbReference>
<evidence type="ECO:0000313" key="4">
    <source>
        <dbReference type="Proteomes" id="UP000241436"/>
    </source>
</evidence>
<organism evidence="3 4">
    <name type="scientific">Candidatus Methylomirabilis limnetica</name>
    <dbReference type="NCBI Taxonomy" id="2033718"/>
    <lineage>
        <taxon>Bacteria</taxon>
        <taxon>Candidatus Methylomirabilota</taxon>
        <taxon>Candidatus Methylomirabilia</taxon>
        <taxon>Candidatus Methylomirabilales</taxon>
        <taxon>Candidatus Methylomirabilaceae</taxon>
        <taxon>Candidatus Methylomirabilis</taxon>
    </lineage>
</organism>
<feature type="transmembrane region" description="Helical" evidence="1">
    <location>
        <begin position="442"/>
        <end position="462"/>
    </location>
</feature>
<reference evidence="3 4" key="1">
    <citation type="submission" date="2017-09" db="EMBL/GenBank/DDBJ databases">
        <title>Bloom of a denitrifying methanotroph, Candidatus Methylomirabilis limnetica, in a deep stratified lake.</title>
        <authorList>
            <person name="Graf J.S."/>
            <person name="Marchant H.K."/>
            <person name="Tienken D."/>
            <person name="Hach P.F."/>
            <person name="Brand A."/>
            <person name="Schubert C.J."/>
            <person name="Kuypers M.M."/>
            <person name="Milucka J."/>
        </authorList>
    </citation>
    <scope>NUCLEOTIDE SEQUENCE [LARGE SCALE GENOMIC DNA]</scope>
    <source>
        <strain evidence="3 4">Zug</strain>
    </source>
</reference>
<dbReference type="OrthoDB" id="9766299at2"/>
<keyword evidence="1" id="KW-1133">Transmembrane helix</keyword>
<sequence length="524" mass="60822">MTQRDSSTPMHGVVERVLDILPILTTLLLLSIYPLLRYLPGDPFWSEVFRFAVITLWIGYLIINQVRAHKTRQELLANMETDWCSRIETSGHSLSHYAILMPLKRENNRRVLFQAMRSIKRQRYPMEQITLIPIVEAEDRETLHTLRDLLPTLEKTIRIRLFTYPTDGIVNRCKATSISAAGRYLARQIDDGALRDEDLKILIIDADTILHPQDLAFREHRHRLEAERAMARGDRGVVLQSLTTYTSNYWKVPMLPRLHNSGFVLYQLGKMQTAGDYLVLGPGTSLLFRDFRTVDYFEPNRHNEDMQFRYKVVMEGFRVAPVKMPTWGQAPLTTRDSWGQIARWARGAVDVKFVVNYVRRFDDMRVPLLKRKLFLALRALFANAMPPLMVFLPAQLILISWISPCVKELWPFQVFLSPDVLALRIGSKGLCVSPLAAFNLQFQTIVLTASMFLSMVLVPHTLKPIIYQRPPRRWRQSRKLFEWSRLTFAPINLHNYFLMATAQLYMQARLALGISITHTEVTRK</sequence>
<evidence type="ECO:0000259" key="2">
    <source>
        <dbReference type="Pfam" id="PF13632"/>
    </source>
</evidence>
<dbReference type="SUPFAM" id="SSF53448">
    <property type="entry name" value="Nucleotide-diphospho-sugar transferases"/>
    <property type="match status" value="1"/>
</dbReference>
<dbReference type="InterPro" id="IPR029044">
    <property type="entry name" value="Nucleotide-diphossugar_trans"/>
</dbReference>
<dbReference type="Proteomes" id="UP000241436">
    <property type="component" value="Unassembled WGS sequence"/>
</dbReference>
<evidence type="ECO:0000313" key="3">
    <source>
        <dbReference type="EMBL" id="PTL35089.1"/>
    </source>
</evidence>
<dbReference type="EMBL" id="NVQC01000030">
    <property type="protein sequence ID" value="PTL35089.1"/>
    <property type="molecule type" value="Genomic_DNA"/>
</dbReference>
<comment type="caution">
    <text evidence="3">The sequence shown here is derived from an EMBL/GenBank/DDBJ whole genome shotgun (WGS) entry which is preliminary data.</text>
</comment>
<feature type="transmembrane region" description="Helical" evidence="1">
    <location>
        <begin position="44"/>
        <end position="63"/>
    </location>
</feature>
<feature type="transmembrane region" description="Helical" evidence="1">
    <location>
        <begin position="380"/>
        <end position="402"/>
    </location>
</feature>